<accession>A0A1H9EZC8</accession>
<proteinExistence type="inferred from homology"/>
<evidence type="ECO:0000256" key="7">
    <source>
        <dbReference type="SAM" id="Phobius"/>
    </source>
</evidence>
<evidence type="ECO:0000259" key="8">
    <source>
        <dbReference type="Pfam" id="PF01435"/>
    </source>
</evidence>
<keyword evidence="7" id="KW-0812">Transmembrane</keyword>
<reference evidence="10" key="1">
    <citation type="submission" date="2016-10" db="EMBL/GenBank/DDBJ databases">
        <authorList>
            <person name="Varghese N."/>
            <person name="Submissions S."/>
        </authorList>
    </citation>
    <scope>NUCLEOTIDE SEQUENCE [LARGE SCALE GENOMIC DNA]</scope>
    <source>
        <strain evidence="10">CGMCC 4.578</strain>
    </source>
</reference>
<dbReference type="Pfam" id="PF01435">
    <property type="entry name" value="Peptidase_M48"/>
    <property type="match status" value="1"/>
</dbReference>
<evidence type="ECO:0000256" key="2">
    <source>
        <dbReference type="ARBA" id="ARBA00022723"/>
    </source>
</evidence>
<keyword evidence="5 6" id="KW-0482">Metalloprotease</keyword>
<feature type="transmembrane region" description="Helical" evidence="7">
    <location>
        <begin position="33"/>
        <end position="55"/>
    </location>
</feature>
<evidence type="ECO:0000313" key="10">
    <source>
        <dbReference type="Proteomes" id="UP000199028"/>
    </source>
</evidence>
<keyword evidence="1 6" id="KW-0645">Protease</keyword>
<dbReference type="PANTHER" id="PTHR34978">
    <property type="entry name" value="POSSIBLE SENSOR-TRANSDUCER PROTEIN BLAR"/>
    <property type="match status" value="1"/>
</dbReference>
<feature type="transmembrane region" description="Helical" evidence="7">
    <location>
        <begin position="277"/>
        <end position="305"/>
    </location>
</feature>
<evidence type="ECO:0000313" key="9">
    <source>
        <dbReference type="EMBL" id="SEQ31084.1"/>
    </source>
</evidence>
<dbReference type="Proteomes" id="UP000199028">
    <property type="component" value="Unassembled WGS sequence"/>
</dbReference>
<dbReference type="RefSeq" id="WP_090063746.1">
    <property type="nucleotide sequence ID" value="NZ_FOFT01000002.1"/>
</dbReference>
<sequence length="310" mass="33394">MTVALALLLGSITMGWLAPRLLRRLSDPVVALVAWLTSIAAVMTTSAVAMVLLLLPEHGLAALDTLHHCWESVRHGTTPTIEVISGLTGGALLIALLIRFAIVGARSARQRAHAREEHRSVLRLAGRREPGAHPTVWLDHDRPLAFSLPGKPGLVVATEGLRRHLTPQEVDAVLDHERAHLNGRHHLLVAAADAIAAALPILPLFKRAARSIRELVEMSADLAAARTHGADTVRAALLRVSCHGAPDSALAMSRDALDVRLDRLQWRRRMPNRTRRLMSSGIASITAMALPVVTASAAMFALMLLTCSPS</sequence>
<dbReference type="OrthoDB" id="9785340at2"/>
<dbReference type="GO" id="GO:0046872">
    <property type="term" value="F:metal ion binding"/>
    <property type="evidence" value="ECO:0007669"/>
    <property type="project" value="UniProtKB-KW"/>
</dbReference>
<keyword evidence="7" id="KW-1133">Transmembrane helix</keyword>
<evidence type="ECO:0000256" key="6">
    <source>
        <dbReference type="RuleBase" id="RU003983"/>
    </source>
</evidence>
<dbReference type="GO" id="GO:0006508">
    <property type="term" value="P:proteolysis"/>
    <property type="evidence" value="ECO:0007669"/>
    <property type="project" value="UniProtKB-KW"/>
</dbReference>
<dbReference type="GO" id="GO:0004222">
    <property type="term" value="F:metalloendopeptidase activity"/>
    <property type="evidence" value="ECO:0007669"/>
    <property type="project" value="InterPro"/>
</dbReference>
<keyword evidence="3 6" id="KW-0378">Hydrolase</keyword>
<keyword evidence="7" id="KW-0472">Membrane</keyword>
<comment type="cofactor">
    <cofactor evidence="6">
        <name>Zn(2+)</name>
        <dbReference type="ChEBI" id="CHEBI:29105"/>
    </cofactor>
    <text evidence="6">Binds 1 zinc ion per subunit.</text>
</comment>
<dbReference type="InterPro" id="IPR001915">
    <property type="entry name" value="Peptidase_M48"/>
</dbReference>
<gene>
    <name evidence="9" type="ORF">SAMN05216195_102115</name>
</gene>
<dbReference type="CDD" id="cd07326">
    <property type="entry name" value="M56_BlaR1_MecR1_like"/>
    <property type="match status" value="1"/>
</dbReference>
<dbReference type="AlphaFoldDB" id="A0A1H9EZC8"/>
<protein>
    <submittedName>
        <fullName evidence="9">Peptidase family M48</fullName>
    </submittedName>
</protein>
<dbReference type="PANTHER" id="PTHR34978:SF3">
    <property type="entry name" value="SLR0241 PROTEIN"/>
    <property type="match status" value="1"/>
</dbReference>
<comment type="similarity">
    <text evidence="6">Belongs to the peptidase M48 family.</text>
</comment>
<feature type="transmembrane region" description="Helical" evidence="7">
    <location>
        <begin position="83"/>
        <end position="102"/>
    </location>
</feature>
<name>A0A1H9EZC8_9PSEU</name>
<dbReference type="Gene3D" id="3.30.2010.10">
    <property type="entry name" value="Metalloproteases ('zincins'), catalytic domain"/>
    <property type="match status" value="1"/>
</dbReference>
<organism evidence="9 10">
    <name type="scientific">Lentzea flaviverrucosa</name>
    <dbReference type="NCBI Taxonomy" id="200379"/>
    <lineage>
        <taxon>Bacteria</taxon>
        <taxon>Bacillati</taxon>
        <taxon>Actinomycetota</taxon>
        <taxon>Actinomycetes</taxon>
        <taxon>Pseudonocardiales</taxon>
        <taxon>Pseudonocardiaceae</taxon>
        <taxon>Lentzea</taxon>
    </lineage>
</organism>
<evidence type="ECO:0000256" key="5">
    <source>
        <dbReference type="ARBA" id="ARBA00023049"/>
    </source>
</evidence>
<dbReference type="EMBL" id="FOFT01000002">
    <property type="protein sequence ID" value="SEQ31084.1"/>
    <property type="molecule type" value="Genomic_DNA"/>
</dbReference>
<keyword evidence="2" id="KW-0479">Metal-binding</keyword>
<evidence type="ECO:0000256" key="3">
    <source>
        <dbReference type="ARBA" id="ARBA00022801"/>
    </source>
</evidence>
<keyword evidence="4 6" id="KW-0862">Zinc</keyword>
<feature type="domain" description="Peptidase M48" evidence="8">
    <location>
        <begin position="117"/>
        <end position="197"/>
    </location>
</feature>
<dbReference type="InterPro" id="IPR052173">
    <property type="entry name" value="Beta-lactam_resp_regulator"/>
</dbReference>
<keyword evidence="10" id="KW-1185">Reference proteome</keyword>
<evidence type="ECO:0000256" key="1">
    <source>
        <dbReference type="ARBA" id="ARBA00022670"/>
    </source>
</evidence>
<evidence type="ECO:0000256" key="4">
    <source>
        <dbReference type="ARBA" id="ARBA00022833"/>
    </source>
</evidence>